<evidence type="ECO:0000256" key="2">
    <source>
        <dbReference type="SAM" id="SignalP"/>
    </source>
</evidence>
<accession>A0A2N9YIM3</accession>
<feature type="chain" id="PRO_5014983913" evidence="2">
    <location>
        <begin position="20"/>
        <end position="186"/>
    </location>
</feature>
<dbReference type="EMBL" id="CP018889">
    <property type="protein sequence ID" value="AUI70354.1"/>
    <property type="molecule type" value="Genomic_DNA"/>
</dbReference>
<evidence type="ECO:0000313" key="3">
    <source>
        <dbReference type="EMBL" id="AUI70354.1"/>
    </source>
</evidence>
<evidence type="ECO:0000313" key="4">
    <source>
        <dbReference type="Proteomes" id="UP000234271"/>
    </source>
</evidence>
<feature type="signal peptide" evidence="2">
    <location>
        <begin position="1"/>
        <end position="19"/>
    </location>
</feature>
<dbReference type="Proteomes" id="UP000234271">
    <property type="component" value="Chromosome"/>
</dbReference>
<dbReference type="STRING" id="288004.AL038_06595"/>
<keyword evidence="4" id="KW-1185">Reference proteome</keyword>
<feature type="region of interest" description="Disordered" evidence="1">
    <location>
        <begin position="126"/>
        <end position="186"/>
    </location>
</feature>
<protein>
    <submittedName>
        <fullName evidence="3">Uncharacterized protein</fullName>
    </submittedName>
</protein>
<dbReference type="AlphaFoldDB" id="A0A2N9YIM3"/>
<evidence type="ECO:0000256" key="1">
    <source>
        <dbReference type="SAM" id="MobiDB-lite"/>
    </source>
</evidence>
<feature type="compositionally biased region" description="Polar residues" evidence="1">
    <location>
        <begin position="142"/>
        <end position="152"/>
    </location>
</feature>
<keyword evidence="2" id="KW-0732">Signal</keyword>
<reference evidence="4" key="1">
    <citation type="submission" date="2016-12" db="EMBL/GenBank/DDBJ databases">
        <title>Complete Genome Sequence of Beggiatoa leptomitiformis D-401.</title>
        <authorList>
            <person name="Fomenkov A."/>
            <person name="Vincze T."/>
            <person name="Grabovich M."/>
            <person name="Anton B.P."/>
            <person name="Dubinina G."/>
            <person name="Orlova M."/>
            <person name="Belousova E."/>
            <person name="Roberts R.J."/>
        </authorList>
    </citation>
    <scope>NUCLEOTIDE SEQUENCE [LARGE SCALE GENOMIC DNA]</scope>
    <source>
        <strain evidence="4">D-401</strain>
    </source>
</reference>
<feature type="compositionally biased region" description="Basic and acidic residues" evidence="1">
    <location>
        <begin position="177"/>
        <end position="186"/>
    </location>
</feature>
<dbReference type="OrthoDB" id="5625786at2"/>
<organism evidence="3 4">
    <name type="scientific">Beggiatoa leptomitoformis</name>
    <dbReference type="NCBI Taxonomy" id="288004"/>
    <lineage>
        <taxon>Bacteria</taxon>
        <taxon>Pseudomonadati</taxon>
        <taxon>Pseudomonadota</taxon>
        <taxon>Gammaproteobacteria</taxon>
        <taxon>Thiotrichales</taxon>
        <taxon>Thiotrichaceae</taxon>
        <taxon>Beggiatoa</taxon>
    </lineage>
</organism>
<dbReference type="RefSeq" id="WP_062150745.1">
    <property type="nucleotide sequence ID" value="NZ_CP012373.2"/>
</dbReference>
<gene>
    <name evidence="3" type="ORF">BLE401_17710</name>
</gene>
<dbReference type="KEGG" id="blep:AL038_06595"/>
<feature type="compositionally biased region" description="Basic and acidic residues" evidence="1">
    <location>
        <begin position="129"/>
        <end position="140"/>
    </location>
</feature>
<sequence length="186" mass="20070">MKWVYNSILACFITLPVLAADNLYLEGVSILGSKKNAYISFNGGQVTVNEGDALGTWTVTKIDSRAVSLSATNGEVKELPLHTQMSIETPTATPTPAQNPPVNPNLTVIPDDKVPAGHRKIRTPFGDVIVKDEPLDKLPKPQDTSQPAQNTVPPVPRSNEPVPEGHHKVATPFGEFVVKDEEKSGQ</sequence>
<name>A0A2N9YIM3_9GAMM</name>
<proteinExistence type="predicted"/>